<dbReference type="PANTHER" id="PTHR11705:SF143">
    <property type="entry name" value="SLL0236 PROTEIN"/>
    <property type="match status" value="1"/>
</dbReference>
<evidence type="ECO:0000256" key="3">
    <source>
        <dbReference type="ARBA" id="ARBA00022670"/>
    </source>
</evidence>
<dbReference type="Gene3D" id="3.40.630.10">
    <property type="entry name" value="Zn peptidases"/>
    <property type="match status" value="1"/>
</dbReference>
<reference evidence="11" key="1">
    <citation type="submission" date="2018-09" db="EMBL/GenBank/DDBJ databases">
        <authorList>
            <person name="Zhu H."/>
        </authorList>
    </citation>
    <scope>NUCLEOTIDE SEQUENCE [LARGE SCALE GENOMIC DNA]</scope>
    <source>
        <strain evidence="11">K1S02-23</strain>
    </source>
</reference>
<comment type="similarity">
    <text evidence="2 7">Belongs to the peptidase M14 family.</text>
</comment>
<organism evidence="10 11">
    <name type="scientific">Noviherbaspirillum sedimenti</name>
    <dbReference type="NCBI Taxonomy" id="2320865"/>
    <lineage>
        <taxon>Bacteria</taxon>
        <taxon>Pseudomonadati</taxon>
        <taxon>Pseudomonadota</taxon>
        <taxon>Betaproteobacteria</taxon>
        <taxon>Burkholderiales</taxon>
        <taxon>Oxalobacteraceae</taxon>
        <taxon>Noviherbaspirillum</taxon>
    </lineage>
</organism>
<keyword evidence="6" id="KW-0482">Metalloprotease</keyword>
<name>A0A3A3GA03_9BURK</name>
<keyword evidence="3" id="KW-0645">Protease</keyword>
<dbReference type="InterPro" id="IPR000834">
    <property type="entry name" value="Peptidase_M14"/>
</dbReference>
<evidence type="ECO:0000313" key="10">
    <source>
        <dbReference type="EMBL" id="RJG03422.1"/>
    </source>
</evidence>
<evidence type="ECO:0000256" key="2">
    <source>
        <dbReference type="ARBA" id="ARBA00005988"/>
    </source>
</evidence>
<evidence type="ECO:0000256" key="1">
    <source>
        <dbReference type="ARBA" id="ARBA00001947"/>
    </source>
</evidence>
<dbReference type="SMART" id="SM00631">
    <property type="entry name" value="Zn_pept"/>
    <property type="match status" value="1"/>
</dbReference>
<dbReference type="OrthoDB" id="9779324at2"/>
<feature type="region of interest" description="Disordered" evidence="8">
    <location>
        <begin position="1"/>
        <end position="28"/>
    </location>
</feature>
<evidence type="ECO:0000259" key="9">
    <source>
        <dbReference type="PROSITE" id="PS52035"/>
    </source>
</evidence>
<protein>
    <submittedName>
        <fullName evidence="10">Murein peptide amidase A</fullName>
    </submittedName>
</protein>
<dbReference type="SUPFAM" id="SSF53187">
    <property type="entry name" value="Zn-dependent exopeptidases"/>
    <property type="match status" value="1"/>
</dbReference>
<gene>
    <name evidence="10" type="ORF">D3878_18995</name>
</gene>
<evidence type="ECO:0000256" key="6">
    <source>
        <dbReference type="ARBA" id="ARBA00023049"/>
    </source>
</evidence>
<dbReference type="EMBL" id="QYUQ01000002">
    <property type="protein sequence ID" value="RJG03422.1"/>
    <property type="molecule type" value="Genomic_DNA"/>
</dbReference>
<proteinExistence type="inferred from homology"/>
<keyword evidence="11" id="KW-1185">Reference proteome</keyword>
<dbReference type="PANTHER" id="PTHR11705">
    <property type="entry name" value="PROTEASE FAMILY M14 CARBOXYPEPTIDASE A,B"/>
    <property type="match status" value="1"/>
</dbReference>
<evidence type="ECO:0000313" key="11">
    <source>
        <dbReference type="Proteomes" id="UP000266327"/>
    </source>
</evidence>
<feature type="domain" description="Peptidase M14" evidence="9">
    <location>
        <begin position="73"/>
        <end position="345"/>
    </location>
</feature>
<dbReference type="Pfam" id="PF00246">
    <property type="entry name" value="Peptidase_M14"/>
    <property type="match status" value="1"/>
</dbReference>
<evidence type="ECO:0000256" key="5">
    <source>
        <dbReference type="ARBA" id="ARBA00022833"/>
    </source>
</evidence>
<evidence type="ECO:0000256" key="4">
    <source>
        <dbReference type="ARBA" id="ARBA00022801"/>
    </source>
</evidence>
<dbReference type="Proteomes" id="UP000266327">
    <property type="component" value="Unassembled WGS sequence"/>
</dbReference>
<dbReference type="GO" id="GO:0004181">
    <property type="term" value="F:metallocarboxypeptidase activity"/>
    <property type="evidence" value="ECO:0007669"/>
    <property type="project" value="InterPro"/>
</dbReference>
<keyword evidence="5" id="KW-0862">Zinc</keyword>
<evidence type="ECO:0000256" key="7">
    <source>
        <dbReference type="PROSITE-ProRule" id="PRU01379"/>
    </source>
</evidence>
<keyword evidence="4" id="KW-0378">Hydrolase</keyword>
<dbReference type="GO" id="GO:0005615">
    <property type="term" value="C:extracellular space"/>
    <property type="evidence" value="ECO:0007669"/>
    <property type="project" value="TreeGrafter"/>
</dbReference>
<evidence type="ECO:0000256" key="8">
    <source>
        <dbReference type="SAM" id="MobiDB-lite"/>
    </source>
</evidence>
<dbReference type="GO" id="GO:0008270">
    <property type="term" value="F:zinc ion binding"/>
    <property type="evidence" value="ECO:0007669"/>
    <property type="project" value="InterPro"/>
</dbReference>
<dbReference type="AlphaFoldDB" id="A0A3A3GA03"/>
<comment type="caution">
    <text evidence="10">The sequence shown here is derived from an EMBL/GenBank/DDBJ whole genome shotgun (WGS) entry which is preliminary data.</text>
</comment>
<comment type="cofactor">
    <cofactor evidence="1">
        <name>Zn(2+)</name>
        <dbReference type="ChEBI" id="CHEBI:29105"/>
    </cofactor>
</comment>
<dbReference type="PROSITE" id="PS52035">
    <property type="entry name" value="PEPTIDASE_M14"/>
    <property type="match status" value="1"/>
</dbReference>
<sequence>MANPWGLGRSSYPRSGCERRPQGSRLARSGRAVRPGVLILQIIQRGLLAAVCAAGLVAHASGAARPGSPVHPKAALQADWCQRFADRLDSLSLDTCRQSGLTPSGTNSVQGFPILQRQILPAKAGKDRKQAIRVLLLGGIHGDELTSPAIVFKWMQWIHLAPAQDFHWSVAPVVNPDGFLTGKPKRMNANGVDLNRNFPTPGWHQEAPQYWIKRTGRDPRRYPGEQPLSEPESRWVNDEIARFKPDVVISVHAPFGVLDFDGPVQPPRNFGRLVFTPVGVYPGSLGNYSGMHKKVPIITIELPNALAMPSEAESRRIWQDMLSWIQRNVPQKREAATAIRQVAAK</sequence>
<accession>A0A3A3GA03</accession>
<dbReference type="GO" id="GO:0006508">
    <property type="term" value="P:proteolysis"/>
    <property type="evidence" value="ECO:0007669"/>
    <property type="project" value="UniProtKB-KW"/>
</dbReference>
<comment type="caution">
    <text evidence="7">Lacks conserved residue(s) required for the propagation of feature annotation.</text>
</comment>